<dbReference type="InterPro" id="IPR050553">
    <property type="entry name" value="Thioredoxin_ResA/DsbE_sf"/>
</dbReference>
<evidence type="ECO:0000256" key="2">
    <source>
        <dbReference type="ARBA" id="ARBA00022748"/>
    </source>
</evidence>
<keyword evidence="9" id="KW-1185">Reference proteome</keyword>
<keyword evidence="6" id="KW-0732">Signal</keyword>
<dbReference type="GO" id="GO:0016491">
    <property type="term" value="F:oxidoreductase activity"/>
    <property type="evidence" value="ECO:0007669"/>
    <property type="project" value="InterPro"/>
</dbReference>
<evidence type="ECO:0000256" key="4">
    <source>
        <dbReference type="ARBA" id="ARBA00023284"/>
    </source>
</evidence>
<evidence type="ECO:0000313" key="8">
    <source>
        <dbReference type="EMBL" id="TDO22351.1"/>
    </source>
</evidence>
<evidence type="ECO:0000256" key="6">
    <source>
        <dbReference type="SAM" id="SignalP"/>
    </source>
</evidence>
<gene>
    <name evidence="8" type="ORF">CLV32_1319</name>
</gene>
<dbReference type="InterPro" id="IPR013766">
    <property type="entry name" value="Thioredoxin_domain"/>
</dbReference>
<dbReference type="Gene3D" id="3.40.30.10">
    <property type="entry name" value="Glutaredoxin"/>
    <property type="match status" value="1"/>
</dbReference>
<dbReference type="GO" id="GO:0016209">
    <property type="term" value="F:antioxidant activity"/>
    <property type="evidence" value="ECO:0007669"/>
    <property type="project" value="InterPro"/>
</dbReference>
<keyword evidence="3" id="KW-1015">Disulfide bond</keyword>
<dbReference type="Pfam" id="PF14289">
    <property type="entry name" value="DUF4369"/>
    <property type="match status" value="1"/>
</dbReference>
<reference evidence="8 9" key="1">
    <citation type="submission" date="2019-03" db="EMBL/GenBank/DDBJ databases">
        <title>Genomic Encyclopedia of Archaeal and Bacterial Type Strains, Phase II (KMG-II): from individual species to whole genera.</title>
        <authorList>
            <person name="Goeker M."/>
        </authorList>
    </citation>
    <scope>NUCLEOTIDE SEQUENCE [LARGE SCALE GENOMIC DNA]</scope>
    <source>
        <strain evidence="8 9">DSM 19034</strain>
    </source>
</reference>
<evidence type="ECO:0000256" key="5">
    <source>
        <dbReference type="SAM" id="Coils"/>
    </source>
</evidence>
<dbReference type="AlphaFoldDB" id="A0A4R6IK14"/>
<dbReference type="SUPFAM" id="SSF52833">
    <property type="entry name" value="Thioredoxin-like"/>
    <property type="match status" value="1"/>
</dbReference>
<proteinExistence type="predicted"/>
<comment type="caution">
    <text evidence="8">The sequence shown here is derived from an EMBL/GenBank/DDBJ whole genome shotgun (WGS) entry which is preliminary data.</text>
</comment>
<dbReference type="PANTHER" id="PTHR42852:SF6">
    <property type="entry name" value="THIOL:DISULFIDE INTERCHANGE PROTEIN DSBE"/>
    <property type="match status" value="1"/>
</dbReference>
<dbReference type="Pfam" id="PF00578">
    <property type="entry name" value="AhpC-TSA"/>
    <property type="match status" value="1"/>
</dbReference>
<dbReference type="GO" id="GO:0017004">
    <property type="term" value="P:cytochrome complex assembly"/>
    <property type="evidence" value="ECO:0007669"/>
    <property type="project" value="UniProtKB-KW"/>
</dbReference>
<sequence>MKKVLLLFFFISFGIAAAQQKNTPQSFQLKGHLTGRDTGYIYLRYLNANGKDIRDSARLDNGDFRFSGSVKGAYNAWLRGMRSTISVSDPNSVSLFLENNEITVNLTQNDFKHAKIIGSKTQSEADALEDRKKALNQKKTELNSRLRDLDKSVKSGDTLTGASEKIRLVRSELSANAEKNKKIDYAFIQKNPKSYLSSQLLTSYFIKRIISLDSTETFFDSFGKENRESTFGQTLEREINSRKASIVGAKAPGFTLTNVNGGQLKLEDFKGKKYVLVVFWASWCIPCRDEIPRLKEIYQKYNPTGLEIVSISVDTDKKAWTKAVDMEKMVWHQALDPIPFQNEGLMMKYSIPNIPLIVMVDKTGVIIGRYDNGLTAELEKDLRRIFE</sequence>
<dbReference type="PROSITE" id="PS51352">
    <property type="entry name" value="THIOREDOXIN_2"/>
    <property type="match status" value="1"/>
</dbReference>
<dbReference type="PANTHER" id="PTHR42852">
    <property type="entry name" value="THIOL:DISULFIDE INTERCHANGE PROTEIN DSBE"/>
    <property type="match status" value="1"/>
</dbReference>
<dbReference type="GO" id="GO:0030313">
    <property type="term" value="C:cell envelope"/>
    <property type="evidence" value="ECO:0007669"/>
    <property type="project" value="UniProtKB-SubCell"/>
</dbReference>
<comment type="subcellular location">
    <subcellularLocation>
        <location evidence="1">Cell envelope</location>
    </subcellularLocation>
</comment>
<keyword evidence="5" id="KW-0175">Coiled coil</keyword>
<keyword evidence="4" id="KW-0676">Redox-active center</keyword>
<dbReference type="OrthoDB" id="750178at2"/>
<evidence type="ECO:0000313" key="9">
    <source>
        <dbReference type="Proteomes" id="UP000295499"/>
    </source>
</evidence>
<feature type="domain" description="Thioredoxin" evidence="7">
    <location>
        <begin position="245"/>
        <end position="387"/>
    </location>
</feature>
<protein>
    <submittedName>
        <fullName evidence="8">Uncharacterized protein DUF4369</fullName>
    </submittedName>
</protein>
<organism evidence="8 9">
    <name type="scientific">Pedobacter duraquae</name>
    <dbReference type="NCBI Taxonomy" id="425511"/>
    <lineage>
        <taxon>Bacteria</taxon>
        <taxon>Pseudomonadati</taxon>
        <taxon>Bacteroidota</taxon>
        <taxon>Sphingobacteriia</taxon>
        <taxon>Sphingobacteriales</taxon>
        <taxon>Sphingobacteriaceae</taxon>
        <taxon>Pedobacter</taxon>
    </lineage>
</organism>
<dbReference type="CDD" id="cd02966">
    <property type="entry name" value="TlpA_like_family"/>
    <property type="match status" value="1"/>
</dbReference>
<evidence type="ECO:0000256" key="1">
    <source>
        <dbReference type="ARBA" id="ARBA00004196"/>
    </source>
</evidence>
<name>A0A4R6IK14_9SPHI</name>
<dbReference type="InterPro" id="IPR000866">
    <property type="entry name" value="AhpC/TSA"/>
</dbReference>
<feature type="chain" id="PRO_5020960022" evidence="6">
    <location>
        <begin position="19"/>
        <end position="387"/>
    </location>
</feature>
<evidence type="ECO:0000256" key="3">
    <source>
        <dbReference type="ARBA" id="ARBA00023157"/>
    </source>
</evidence>
<accession>A0A4R6IK14</accession>
<dbReference type="Proteomes" id="UP000295499">
    <property type="component" value="Unassembled WGS sequence"/>
</dbReference>
<feature type="coiled-coil region" evidence="5">
    <location>
        <begin position="118"/>
        <end position="152"/>
    </location>
</feature>
<evidence type="ECO:0000259" key="7">
    <source>
        <dbReference type="PROSITE" id="PS51352"/>
    </source>
</evidence>
<dbReference type="EMBL" id="SNWM01000002">
    <property type="protein sequence ID" value="TDO22351.1"/>
    <property type="molecule type" value="Genomic_DNA"/>
</dbReference>
<feature type="signal peptide" evidence="6">
    <location>
        <begin position="1"/>
        <end position="18"/>
    </location>
</feature>
<dbReference type="RefSeq" id="WP_133553638.1">
    <property type="nucleotide sequence ID" value="NZ_SNWM01000002.1"/>
</dbReference>
<dbReference type="InterPro" id="IPR025380">
    <property type="entry name" value="DUF4369"/>
</dbReference>
<keyword evidence="2" id="KW-0201">Cytochrome c-type biogenesis</keyword>
<dbReference type="InterPro" id="IPR036249">
    <property type="entry name" value="Thioredoxin-like_sf"/>
</dbReference>